<gene>
    <name evidence="2" type="ORF">M1B78_11595</name>
</gene>
<sequence>MSTKSSVWDKILKVIIAVASALIGALSIHVMTV</sequence>
<comment type="caution">
    <text evidence="2">The sequence shown here is derived from an EMBL/GenBank/DDBJ whole genome shotgun (WGS) entry which is preliminary data.</text>
</comment>
<keyword evidence="1" id="KW-0472">Membrane</keyword>
<name>A0A9X2SXS9_9BACE</name>
<keyword evidence="1" id="KW-0812">Transmembrane</keyword>
<evidence type="ECO:0000313" key="2">
    <source>
        <dbReference type="EMBL" id="MCR6508787.1"/>
    </source>
</evidence>
<feature type="transmembrane region" description="Helical" evidence="1">
    <location>
        <begin position="12"/>
        <end position="31"/>
    </location>
</feature>
<organism evidence="2 3">
    <name type="scientific">Bacteroides muris</name>
    <name type="common">ex Fokt et al. 2023</name>
    <dbReference type="NCBI Taxonomy" id="2937417"/>
    <lineage>
        <taxon>Bacteria</taxon>
        <taxon>Pseudomonadati</taxon>
        <taxon>Bacteroidota</taxon>
        <taxon>Bacteroidia</taxon>
        <taxon>Bacteroidales</taxon>
        <taxon>Bacteroidaceae</taxon>
        <taxon>Bacteroides</taxon>
    </lineage>
</organism>
<evidence type="ECO:0000313" key="3">
    <source>
        <dbReference type="Proteomes" id="UP001143810"/>
    </source>
</evidence>
<reference evidence="2" key="2">
    <citation type="submission" date="2022-04" db="EMBL/GenBank/DDBJ databases">
        <authorList>
            <person name="Fokt H."/>
            <person name="Baines J."/>
        </authorList>
    </citation>
    <scope>NUCLEOTIDE SEQUENCE</scope>
    <source>
        <strain evidence="2">KH569_7</strain>
    </source>
</reference>
<accession>A0A9X2SXS9</accession>
<reference evidence="2" key="1">
    <citation type="journal article" date="2022" name="Arch. Microbiol.">
        <title>Bacteroides muris sp. nov. isolated from the cecum of wild-derived house mice.</title>
        <authorList>
            <person name="Fokt H."/>
            <person name="Unni R."/>
            <person name="Repnik U."/>
            <person name="Schmitz R.A."/>
            <person name="Bramkamp M."/>
            <person name="Baines J.F."/>
            <person name="Unterweger D."/>
        </authorList>
    </citation>
    <scope>NUCLEOTIDE SEQUENCE</scope>
    <source>
        <strain evidence="2">KH569_7</strain>
    </source>
</reference>
<dbReference type="AlphaFoldDB" id="A0A9X2SXS9"/>
<proteinExistence type="predicted"/>
<keyword evidence="1" id="KW-1133">Transmembrane helix</keyword>
<dbReference type="InterPro" id="IPR045505">
    <property type="entry name" value="DUF6486"/>
</dbReference>
<dbReference type="EMBL" id="JAMZEE010000027">
    <property type="protein sequence ID" value="MCR6508787.1"/>
    <property type="molecule type" value="Genomic_DNA"/>
</dbReference>
<dbReference type="RefSeq" id="WP_257940770.1">
    <property type="nucleotide sequence ID" value="NZ_JAMZEE010000027.1"/>
</dbReference>
<evidence type="ECO:0000256" key="1">
    <source>
        <dbReference type="SAM" id="Phobius"/>
    </source>
</evidence>
<protein>
    <submittedName>
        <fullName evidence="2">Smalltalk protein</fullName>
    </submittedName>
</protein>
<dbReference type="Proteomes" id="UP001143810">
    <property type="component" value="Unassembled WGS sequence"/>
</dbReference>
<dbReference type="Pfam" id="PF20096">
    <property type="entry name" value="DUF6486"/>
    <property type="match status" value="1"/>
</dbReference>
<dbReference type="NCBIfam" id="NF033879">
    <property type="entry name" value="smalltalk"/>
    <property type="match status" value="1"/>
</dbReference>